<evidence type="ECO:0000313" key="1">
    <source>
        <dbReference type="EMBL" id="MFH6604034.1"/>
    </source>
</evidence>
<reference evidence="1" key="1">
    <citation type="submission" date="2024-09" db="EMBL/GenBank/DDBJ databases">
        <authorList>
            <person name="Liu J."/>
        </authorList>
    </citation>
    <scope>NUCLEOTIDE SEQUENCE</scope>
    <source>
        <strain evidence="1">NBU2967</strain>
    </source>
</reference>
<organism evidence="1 2">
    <name type="scientific">Meishania litoralis</name>
    <dbReference type="NCBI Taxonomy" id="3434685"/>
    <lineage>
        <taxon>Bacteria</taxon>
        <taxon>Pseudomonadati</taxon>
        <taxon>Bacteroidota</taxon>
        <taxon>Flavobacteriia</taxon>
        <taxon>Flavobacteriales</taxon>
        <taxon>Flavobacteriaceae</taxon>
        <taxon>Meishania</taxon>
    </lineage>
</organism>
<dbReference type="Proteomes" id="UP001595191">
    <property type="component" value="Unassembled WGS sequence"/>
</dbReference>
<gene>
    <name evidence="1" type="ORF">ACEZ3G_11140</name>
</gene>
<evidence type="ECO:0000313" key="2">
    <source>
        <dbReference type="Proteomes" id="UP001595191"/>
    </source>
</evidence>
<protein>
    <submittedName>
        <fullName evidence="1">DUF4249 domain-containing protein</fullName>
    </submittedName>
</protein>
<proteinExistence type="predicted"/>
<accession>A0ACC7LLX2</accession>
<dbReference type="EMBL" id="JBHFPV010000002">
    <property type="protein sequence ID" value="MFH6604034.1"/>
    <property type="molecule type" value="Genomic_DNA"/>
</dbReference>
<keyword evidence="2" id="KW-1185">Reference proteome</keyword>
<name>A0ACC7LLX2_9FLAO</name>
<comment type="caution">
    <text evidence="1">The sequence shown here is derived from an EMBL/GenBank/DDBJ whole genome shotgun (WGS) entry which is preliminary data.</text>
</comment>
<sequence length="420" mass="47158">MLVSHKIIRRVLAFFVVVGCYVGCVEPFDAKTESFGNALVVDALLTTEFDRHRVSLFRTYPFEADGPEAEQGALVSITDNSGTSYRFEETEPGIYLSETPFAARQGTDYTLDVQTADGKAYRSATVTTPENVPIDNIEAKRLFNDKGEEGVSILLDNALPSETPNYFRFEYEETYKIVAPNWDPFEFEVVHYIPCDTIPYQVDIKVQTEERKVCYGSATSNAVIQTSTVGLTENKVNDFNIRFIGRDNYIMSHRYSILVRQFSQTQDAHSYYERLGDFSSSDNIFSQIQPGFLEGNVRSISDESEKVLGYFEVAAVEERREYFNYDDLFPGEELPPYVVNCATPGNPQLYSFGYHCADFRVCDGACESPLIEAILAGNVVFHSVNENGSADQPGPYFTLPSPCGDCTKLGSNIVPDFWTE</sequence>